<comment type="caution">
    <text evidence="2">The sequence shown here is derived from an EMBL/GenBank/DDBJ whole genome shotgun (WGS) entry which is preliminary data.</text>
</comment>
<feature type="transmembrane region" description="Helical" evidence="1">
    <location>
        <begin position="100"/>
        <end position="122"/>
    </location>
</feature>
<keyword evidence="1" id="KW-0472">Membrane</keyword>
<proteinExistence type="predicted"/>
<gene>
    <name evidence="2" type="ORF">FH759_14550</name>
</gene>
<dbReference type="AlphaFoldDB" id="A0A7C9HC63"/>
<name>A0A7C9HC63_9RHOB</name>
<dbReference type="InterPro" id="IPR021484">
    <property type="entry name" value="DUF3137"/>
</dbReference>
<organism evidence="2 3">
    <name type="scientific">Sediminimonas qiaohouensis</name>
    <dbReference type="NCBI Taxonomy" id="552061"/>
    <lineage>
        <taxon>Bacteria</taxon>
        <taxon>Pseudomonadati</taxon>
        <taxon>Pseudomonadota</taxon>
        <taxon>Alphaproteobacteria</taxon>
        <taxon>Rhodobacterales</taxon>
        <taxon>Roseobacteraceae</taxon>
        <taxon>Sediminimonas</taxon>
    </lineage>
</organism>
<evidence type="ECO:0000256" key="1">
    <source>
        <dbReference type="SAM" id="Phobius"/>
    </source>
</evidence>
<reference evidence="2 3" key="1">
    <citation type="submission" date="2019-06" db="EMBL/GenBank/DDBJ databases">
        <title>Enrichment of Autotrophic Halophilic Microorganisms from Red Sea Brine Pool Using Microbial Electrosynthesis System.</title>
        <authorList>
            <person name="Alqahtani M.F."/>
            <person name="Bajracharya S."/>
            <person name="Katuri K.P."/>
            <person name="Ali M."/>
            <person name="Saikaly P.E."/>
        </authorList>
    </citation>
    <scope>NUCLEOTIDE SEQUENCE [LARGE SCALE GENOMIC DNA]</scope>
    <source>
        <strain evidence="2">MES6</strain>
    </source>
</reference>
<evidence type="ECO:0000313" key="2">
    <source>
        <dbReference type="EMBL" id="MTJ05886.1"/>
    </source>
</evidence>
<keyword evidence="1" id="KW-1133">Transmembrane helix</keyword>
<evidence type="ECO:0000313" key="3">
    <source>
        <dbReference type="Proteomes" id="UP000483078"/>
    </source>
</evidence>
<accession>A0A7C9HC63</accession>
<protein>
    <submittedName>
        <fullName evidence="2">DUF3137 domain-containing protein</fullName>
    </submittedName>
</protein>
<dbReference type="Pfam" id="PF11335">
    <property type="entry name" value="DUF3137"/>
    <property type="match status" value="1"/>
</dbReference>
<feature type="transmembrane region" description="Helical" evidence="1">
    <location>
        <begin position="75"/>
        <end position="94"/>
    </location>
</feature>
<dbReference type="EMBL" id="VENJ01000030">
    <property type="protein sequence ID" value="MTJ05886.1"/>
    <property type="molecule type" value="Genomic_DNA"/>
</dbReference>
<dbReference type="Proteomes" id="UP000483078">
    <property type="component" value="Unassembled WGS sequence"/>
</dbReference>
<sequence length="369" mass="39882">MSESGGAGWVQRSSTACRVSARGTAKGNQGIMTVTFTEKSQIETGFSEVFQDRIAPRLGDLEAERKTYLAKARRHVGIALAVGATFGVLFTLFGSGSDGVGALVAGFGVPLAFGGVAAFVLWNRQTGKWTGSAAQTVMPVVCDFVGDMSHDHEAHKGFALERMQKLGVVGSYTRAEISDRLEGRYRETDFELVEARLISQKSSSTSSDDDSGDRSSRTVFKGLLMRVAVPEPIPTRILIARDFGIGNKLGELLGGSSGRGMPKVDTGHPEFEQHFEVYAADPDVAHDVLAPGFLDNLLAIAKAEGGRHGVQGMQAGFHDDSFFMALRREGDFLKMGSLSTPMDEIEDDLHRIFDDIATIHRIIDRLHGD</sequence>
<keyword evidence="1" id="KW-0812">Transmembrane</keyword>